<dbReference type="PANTHER" id="PTHR11839">
    <property type="entry name" value="UDP/ADP-SUGAR PYROPHOSPHATASE"/>
    <property type="match status" value="1"/>
</dbReference>
<gene>
    <name evidence="10" type="primary">nudK</name>
    <name evidence="10" type="ORF">QM524_08840</name>
</gene>
<dbReference type="Gene3D" id="3.90.79.10">
    <property type="entry name" value="Nucleoside Triphosphate Pyrophosphohydrolase"/>
    <property type="match status" value="1"/>
</dbReference>
<dbReference type="CDD" id="cd24157">
    <property type="entry name" value="NUDIX_GDPMK"/>
    <property type="match status" value="1"/>
</dbReference>
<evidence type="ECO:0000256" key="1">
    <source>
        <dbReference type="ARBA" id="ARBA00000847"/>
    </source>
</evidence>
<evidence type="ECO:0000259" key="9">
    <source>
        <dbReference type="PROSITE" id="PS51462"/>
    </source>
</evidence>
<evidence type="ECO:0000256" key="5">
    <source>
        <dbReference type="ARBA" id="ARBA00016377"/>
    </source>
</evidence>
<comment type="cofactor">
    <cofactor evidence="2">
        <name>Mg(2+)</name>
        <dbReference type="ChEBI" id="CHEBI:18420"/>
    </cofactor>
</comment>
<keyword evidence="11" id="KW-1185">Reference proteome</keyword>
<sequence length="190" mass="21937">MTSSIKIIDEKLLSDNWYILKKYTFEYQRKDGKIETQSREVYDRGNGATILLYNSQKKTVILTRQFRIPTYVNGNKDGMLIETCAGLLDQDEPEIAIKRETEEETGYRISEVEKVFEAYMSPGSVTEILYFFIAEYSQEDVANEGGGVEDEEIDVLELPFEQAINMVKTGEIKDGKTIMLLQYLQLHKNF</sequence>
<dbReference type="InterPro" id="IPR015797">
    <property type="entry name" value="NUDIX_hydrolase-like_dom_sf"/>
</dbReference>
<keyword evidence="6 10" id="KW-0378">Hydrolase</keyword>
<evidence type="ECO:0000313" key="10">
    <source>
        <dbReference type="EMBL" id="MDI9859313.1"/>
    </source>
</evidence>
<evidence type="ECO:0000256" key="2">
    <source>
        <dbReference type="ARBA" id="ARBA00001946"/>
    </source>
</evidence>
<protein>
    <recommendedName>
        <fullName evidence="5">GDP-mannose pyrophosphatase</fullName>
    </recommendedName>
    <alternativeName>
        <fullName evidence="7">GDP-mannose hydrolase</fullName>
    </alternativeName>
    <alternativeName>
        <fullName evidence="8">GDPMK</fullName>
    </alternativeName>
</protein>
<dbReference type="RefSeq" id="WP_283344274.1">
    <property type="nucleotide sequence ID" value="NZ_JASHIF010000007.1"/>
</dbReference>
<accession>A0ABT6Y6W9</accession>
<dbReference type="EMBL" id="JASHIF010000007">
    <property type="protein sequence ID" value="MDI9859313.1"/>
    <property type="molecule type" value="Genomic_DNA"/>
</dbReference>
<evidence type="ECO:0000313" key="11">
    <source>
        <dbReference type="Proteomes" id="UP001236507"/>
    </source>
</evidence>
<comment type="catalytic activity">
    <reaction evidence="1">
        <text>GDP-alpha-D-mannose + H2O = alpha-D-mannose 1-phosphate + GMP + 2 H(+)</text>
        <dbReference type="Rhea" id="RHEA:27978"/>
        <dbReference type="ChEBI" id="CHEBI:15377"/>
        <dbReference type="ChEBI" id="CHEBI:15378"/>
        <dbReference type="ChEBI" id="CHEBI:57527"/>
        <dbReference type="ChEBI" id="CHEBI:58115"/>
        <dbReference type="ChEBI" id="CHEBI:58409"/>
    </reaction>
</comment>
<dbReference type="GO" id="GO:0016787">
    <property type="term" value="F:hydrolase activity"/>
    <property type="evidence" value="ECO:0007669"/>
    <property type="project" value="UniProtKB-KW"/>
</dbReference>
<evidence type="ECO:0000256" key="4">
    <source>
        <dbReference type="ARBA" id="ARBA00011738"/>
    </source>
</evidence>
<comment type="caution">
    <text evidence="10">The sequence shown here is derived from an EMBL/GenBank/DDBJ whole genome shotgun (WGS) entry which is preliminary data.</text>
</comment>
<dbReference type="SUPFAM" id="SSF55811">
    <property type="entry name" value="Nudix"/>
    <property type="match status" value="1"/>
</dbReference>
<dbReference type="NCBIfam" id="TIGR00052">
    <property type="entry name" value="nudix-type nucleoside diphosphatase, YffH/AdpP family"/>
    <property type="match status" value="1"/>
</dbReference>
<dbReference type="NCBIfam" id="NF011585">
    <property type="entry name" value="PRK15009.1"/>
    <property type="match status" value="1"/>
</dbReference>
<dbReference type="PANTHER" id="PTHR11839:SF18">
    <property type="entry name" value="NUDIX HYDROLASE DOMAIN-CONTAINING PROTEIN"/>
    <property type="match status" value="1"/>
</dbReference>
<name>A0ABT6Y6W9_9BACT</name>
<dbReference type="PROSITE" id="PS51462">
    <property type="entry name" value="NUDIX"/>
    <property type="match status" value="1"/>
</dbReference>
<evidence type="ECO:0000256" key="3">
    <source>
        <dbReference type="ARBA" id="ARBA00007275"/>
    </source>
</evidence>
<dbReference type="Proteomes" id="UP001236507">
    <property type="component" value="Unassembled WGS sequence"/>
</dbReference>
<comment type="similarity">
    <text evidence="3">Belongs to the Nudix hydrolase family. NudK subfamily.</text>
</comment>
<reference evidence="10 11" key="1">
    <citation type="submission" date="2023-05" db="EMBL/GenBank/DDBJ databases">
        <title>Novel species of genus Flectobacillus isolated from stream in China.</title>
        <authorList>
            <person name="Lu H."/>
        </authorList>
    </citation>
    <scope>NUCLEOTIDE SEQUENCE [LARGE SCALE GENOMIC DNA]</scope>
    <source>
        <strain evidence="10 11">KCTC 42575</strain>
    </source>
</reference>
<dbReference type="Pfam" id="PF00293">
    <property type="entry name" value="NUDIX"/>
    <property type="match status" value="1"/>
</dbReference>
<dbReference type="InterPro" id="IPR000086">
    <property type="entry name" value="NUDIX_hydrolase_dom"/>
</dbReference>
<evidence type="ECO:0000256" key="7">
    <source>
        <dbReference type="ARBA" id="ARBA00032162"/>
    </source>
</evidence>
<comment type="subunit">
    <text evidence="4">Homodimer.</text>
</comment>
<evidence type="ECO:0000256" key="6">
    <source>
        <dbReference type="ARBA" id="ARBA00022801"/>
    </source>
</evidence>
<organism evidence="10 11">
    <name type="scientific">Flectobacillus roseus</name>
    <dbReference type="NCBI Taxonomy" id="502259"/>
    <lineage>
        <taxon>Bacteria</taxon>
        <taxon>Pseudomonadati</taxon>
        <taxon>Bacteroidota</taxon>
        <taxon>Cytophagia</taxon>
        <taxon>Cytophagales</taxon>
        <taxon>Flectobacillaceae</taxon>
        <taxon>Flectobacillus</taxon>
    </lineage>
</organism>
<dbReference type="InterPro" id="IPR004385">
    <property type="entry name" value="NDP_pyrophosphatase"/>
</dbReference>
<proteinExistence type="inferred from homology"/>
<evidence type="ECO:0000256" key="8">
    <source>
        <dbReference type="ARBA" id="ARBA00032272"/>
    </source>
</evidence>
<feature type="domain" description="Nudix hydrolase" evidence="9">
    <location>
        <begin position="43"/>
        <end position="180"/>
    </location>
</feature>